<dbReference type="AlphaFoldDB" id="A0A9D4JXV0"/>
<name>A0A9D4JXV0_DREPO</name>
<dbReference type="InterPro" id="IPR008042">
    <property type="entry name" value="Retrotrans_Pao"/>
</dbReference>
<evidence type="ECO:0000313" key="2">
    <source>
        <dbReference type="Proteomes" id="UP000828390"/>
    </source>
</evidence>
<dbReference type="Pfam" id="PF05380">
    <property type="entry name" value="Peptidase_A17"/>
    <property type="match status" value="1"/>
</dbReference>
<comment type="caution">
    <text evidence="1">The sequence shown here is derived from an EMBL/GenBank/DDBJ whole genome shotgun (WGS) entry which is preliminary data.</text>
</comment>
<reference evidence="1" key="1">
    <citation type="journal article" date="2019" name="bioRxiv">
        <title>The Genome of the Zebra Mussel, Dreissena polymorpha: A Resource for Invasive Species Research.</title>
        <authorList>
            <person name="McCartney M.A."/>
            <person name="Auch B."/>
            <person name="Kono T."/>
            <person name="Mallez S."/>
            <person name="Zhang Y."/>
            <person name="Obille A."/>
            <person name="Becker A."/>
            <person name="Abrahante J.E."/>
            <person name="Garbe J."/>
            <person name="Badalamenti J.P."/>
            <person name="Herman A."/>
            <person name="Mangelson H."/>
            <person name="Liachko I."/>
            <person name="Sullivan S."/>
            <person name="Sone E.D."/>
            <person name="Koren S."/>
            <person name="Silverstein K.A.T."/>
            <person name="Beckman K.B."/>
            <person name="Gohl D.M."/>
        </authorList>
    </citation>
    <scope>NUCLEOTIDE SEQUENCE</scope>
    <source>
        <strain evidence="1">Duluth1</strain>
        <tissue evidence="1">Whole animal</tissue>
    </source>
</reference>
<reference evidence="1" key="2">
    <citation type="submission" date="2020-11" db="EMBL/GenBank/DDBJ databases">
        <authorList>
            <person name="McCartney M.A."/>
            <person name="Auch B."/>
            <person name="Kono T."/>
            <person name="Mallez S."/>
            <person name="Becker A."/>
            <person name="Gohl D.M."/>
            <person name="Silverstein K.A.T."/>
            <person name="Koren S."/>
            <person name="Bechman K.B."/>
            <person name="Herman A."/>
            <person name="Abrahante J.E."/>
            <person name="Garbe J."/>
        </authorList>
    </citation>
    <scope>NUCLEOTIDE SEQUENCE</scope>
    <source>
        <strain evidence="1">Duluth1</strain>
        <tissue evidence="1">Whole animal</tissue>
    </source>
</reference>
<organism evidence="1 2">
    <name type="scientific">Dreissena polymorpha</name>
    <name type="common">Zebra mussel</name>
    <name type="synonym">Mytilus polymorpha</name>
    <dbReference type="NCBI Taxonomy" id="45954"/>
    <lineage>
        <taxon>Eukaryota</taxon>
        <taxon>Metazoa</taxon>
        <taxon>Spiralia</taxon>
        <taxon>Lophotrochozoa</taxon>
        <taxon>Mollusca</taxon>
        <taxon>Bivalvia</taxon>
        <taxon>Autobranchia</taxon>
        <taxon>Heteroconchia</taxon>
        <taxon>Euheterodonta</taxon>
        <taxon>Imparidentia</taxon>
        <taxon>Neoheterodontei</taxon>
        <taxon>Myida</taxon>
        <taxon>Dreissenoidea</taxon>
        <taxon>Dreissenidae</taxon>
        <taxon>Dreissena</taxon>
    </lineage>
</organism>
<gene>
    <name evidence="1" type="ORF">DPMN_130753</name>
</gene>
<keyword evidence="2" id="KW-1185">Reference proteome</keyword>
<accession>A0A9D4JXV0</accession>
<dbReference type="Proteomes" id="UP000828390">
    <property type="component" value="Unassembled WGS sequence"/>
</dbReference>
<evidence type="ECO:0000313" key="1">
    <source>
        <dbReference type="EMBL" id="KAH3828770.1"/>
    </source>
</evidence>
<dbReference type="EMBL" id="JAIWYP010000005">
    <property type="protein sequence ID" value="KAH3828770.1"/>
    <property type="molecule type" value="Genomic_DNA"/>
</dbReference>
<sequence length="126" mass="14238">MNRVTPLKEIPRLELMAALVAARMVQHITEAIPVKKIVCWSDSQIFLHWLNTGKQLNRFNANRKKEIKSVMGDIALQMKTRQICKHEGSQRINCKAALYGYTDQVGFAANSHDNHGNLMSLPPSLP</sequence>
<protein>
    <submittedName>
        <fullName evidence="1">Uncharacterized protein</fullName>
    </submittedName>
</protein>
<proteinExistence type="predicted"/>